<dbReference type="Gene3D" id="2.30.40.10">
    <property type="entry name" value="Urease, subunit C, domain 1"/>
    <property type="match status" value="1"/>
</dbReference>
<keyword evidence="3" id="KW-0862">Zinc</keyword>
<feature type="domain" description="Amidohydrolase-related" evidence="4">
    <location>
        <begin position="112"/>
        <end position="459"/>
    </location>
</feature>
<accession>A0AAP8NN01</accession>
<sequence length="489" mass="53031">MGINGEFNCGPFLAVFSFEVKHEMSNGREILKPGEMKLPERSRWGTFCAMEQQACDLLVTAFRMLGGAEQSSAAGDAAVAVRDGKILETGSAAELEARWTPSVRRDLGNALLMPGLINAHTHVPMTFLRGFADDLPLMEWLTGHIFPVEARLTDKIVSLGARLGMYEMMRTGTTAFVDSYLLEANVLQEAERMGMRCVGGEVVFAFPSPAYGGWDGAEALYREQAERFSGRGRVQVALMPHSVYTTSDEVLRRSMKLAEELDMMLHIHLSESAGEVEQCRSLHGGRRPVGYARDMGLLNERAVLAHMVDVTDEELELVAASGAAVVHNPVSNLKLASGFARVRDMVQAGVPVSLGTDGACSNNSLDMFETMKLAAILAKGYSGDATALPAMQALKMATAEGARIFRTPGLGTLVPGAPADMIALNLDEPNLCPMFNETSHAVYASSGKDCVFTMVEGRILYDHGIYTDGLYADTAAEMRDLVKWVKNSD</sequence>
<dbReference type="Pfam" id="PF22039">
    <property type="entry name" value="HUTI_composite_bact"/>
    <property type="match status" value="1"/>
</dbReference>
<keyword evidence="2" id="KW-0378">Hydrolase</keyword>
<dbReference type="FunFam" id="3.20.20.140:FF:000014">
    <property type="entry name" value="5-methylthioadenosine/S-adenosylhomocysteine deaminase"/>
    <property type="match status" value="1"/>
</dbReference>
<organism evidence="6 7">
    <name type="scientific">Akkermansia muciniphila</name>
    <dbReference type="NCBI Taxonomy" id="239935"/>
    <lineage>
        <taxon>Bacteria</taxon>
        <taxon>Pseudomonadati</taxon>
        <taxon>Verrucomicrobiota</taxon>
        <taxon>Verrucomicrobiia</taxon>
        <taxon>Verrucomicrobiales</taxon>
        <taxon>Akkermansiaceae</taxon>
        <taxon>Akkermansia</taxon>
    </lineage>
</organism>
<dbReference type="PANTHER" id="PTHR43794:SF11">
    <property type="entry name" value="AMIDOHYDROLASE-RELATED DOMAIN-CONTAINING PROTEIN"/>
    <property type="match status" value="1"/>
</dbReference>
<dbReference type="InterPro" id="IPR050287">
    <property type="entry name" value="MTA/SAH_deaminase"/>
</dbReference>
<dbReference type="Pfam" id="PF01979">
    <property type="entry name" value="Amidohydro_1"/>
    <property type="match status" value="1"/>
</dbReference>
<proteinExistence type="predicted"/>
<dbReference type="Gene3D" id="3.20.20.140">
    <property type="entry name" value="Metal-dependent hydrolases"/>
    <property type="match status" value="1"/>
</dbReference>
<dbReference type="GO" id="GO:0016814">
    <property type="term" value="F:hydrolase activity, acting on carbon-nitrogen (but not peptide) bonds, in cyclic amidines"/>
    <property type="evidence" value="ECO:0007669"/>
    <property type="project" value="UniProtKB-ARBA"/>
</dbReference>
<dbReference type="InterPro" id="IPR032466">
    <property type="entry name" value="Metal_Hydrolase"/>
</dbReference>
<dbReference type="EMBL" id="PJKN01000001">
    <property type="protein sequence ID" value="PNC57704.1"/>
    <property type="molecule type" value="Genomic_DNA"/>
</dbReference>
<dbReference type="InterPro" id="IPR054418">
    <property type="entry name" value="MQNX/HUTI_composite_N"/>
</dbReference>
<evidence type="ECO:0000259" key="4">
    <source>
        <dbReference type="Pfam" id="PF01979"/>
    </source>
</evidence>
<dbReference type="SUPFAM" id="SSF51556">
    <property type="entry name" value="Metallo-dependent hydrolases"/>
    <property type="match status" value="1"/>
</dbReference>
<gene>
    <name evidence="6" type="ORF">CXU09_01130</name>
</gene>
<dbReference type="InterPro" id="IPR006680">
    <property type="entry name" value="Amidohydro-rel"/>
</dbReference>
<evidence type="ECO:0000313" key="7">
    <source>
        <dbReference type="Proteomes" id="UP000235914"/>
    </source>
</evidence>
<evidence type="ECO:0000256" key="3">
    <source>
        <dbReference type="ARBA" id="ARBA00022833"/>
    </source>
</evidence>
<dbReference type="GO" id="GO:0019239">
    <property type="term" value="F:deaminase activity"/>
    <property type="evidence" value="ECO:0007669"/>
    <property type="project" value="UniProtKB-ARBA"/>
</dbReference>
<evidence type="ECO:0000256" key="2">
    <source>
        <dbReference type="ARBA" id="ARBA00022801"/>
    </source>
</evidence>
<reference evidence="6 7" key="1">
    <citation type="journal article" date="2017" name="BMC Genomics">
        <title>Genome sequencing of 39 Akkermansia muciniphila isolates reveals its population structure, genomic and functional diverisity, and global distribution in mammalian gut microbiotas.</title>
        <authorList>
            <person name="Guo X."/>
            <person name="Li S."/>
            <person name="Zhang J."/>
            <person name="Wu F."/>
            <person name="Li X."/>
            <person name="Wu D."/>
            <person name="Zhang M."/>
            <person name="Ou Z."/>
            <person name="Jie Z."/>
            <person name="Yan Q."/>
            <person name="Li P."/>
            <person name="Yi J."/>
            <person name="Peng Y."/>
        </authorList>
    </citation>
    <scope>NUCLEOTIDE SEQUENCE [LARGE SCALE GENOMIC DNA]</scope>
    <source>
        <strain evidence="6 7">GP43</strain>
    </source>
</reference>
<evidence type="ECO:0000259" key="5">
    <source>
        <dbReference type="Pfam" id="PF22039"/>
    </source>
</evidence>
<evidence type="ECO:0000313" key="6">
    <source>
        <dbReference type="EMBL" id="PNC57704.1"/>
    </source>
</evidence>
<dbReference type="InterPro" id="IPR011059">
    <property type="entry name" value="Metal-dep_hydrolase_composite"/>
</dbReference>
<keyword evidence="1" id="KW-0479">Metal-binding</keyword>
<comment type="caution">
    <text evidence="6">The sequence shown here is derived from an EMBL/GenBank/DDBJ whole genome shotgun (WGS) entry which is preliminary data.</text>
</comment>
<protein>
    <submittedName>
        <fullName evidence="6">S-adenosylhomocysteine deaminase</fullName>
    </submittedName>
</protein>
<evidence type="ECO:0000256" key="1">
    <source>
        <dbReference type="ARBA" id="ARBA00022723"/>
    </source>
</evidence>
<dbReference type="GO" id="GO:0046872">
    <property type="term" value="F:metal ion binding"/>
    <property type="evidence" value="ECO:0007669"/>
    <property type="project" value="UniProtKB-KW"/>
</dbReference>
<dbReference type="Proteomes" id="UP000235914">
    <property type="component" value="Unassembled WGS sequence"/>
</dbReference>
<dbReference type="PANTHER" id="PTHR43794">
    <property type="entry name" value="AMINOHYDROLASE SSNA-RELATED"/>
    <property type="match status" value="1"/>
</dbReference>
<name>A0AAP8NN01_9BACT</name>
<dbReference type="AlphaFoldDB" id="A0AAP8NN01"/>
<feature type="domain" description="Aminodeoxyfutalosine deaminase/Imidazolonepropionase-like composite" evidence="5">
    <location>
        <begin position="77"/>
        <end position="99"/>
    </location>
</feature>
<dbReference type="SUPFAM" id="SSF51338">
    <property type="entry name" value="Composite domain of metallo-dependent hydrolases"/>
    <property type="match status" value="1"/>
</dbReference>
<dbReference type="CDD" id="cd01298">
    <property type="entry name" value="ATZ_TRZ_like"/>
    <property type="match status" value="1"/>
</dbReference>